<dbReference type="Pfam" id="PF02817">
    <property type="entry name" value="E3_binding"/>
    <property type="match status" value="1"/>
</dbReference>
<dbReference type="InterPro" id="IPR004167">
    <property type="entry name" value="PSBD"/>
</dbReference>
<evidence type="ECO:0000256" key="3">
    <source>
        <dbReference type="ARBA" id="ARBA00022679"/>
    </source>
</evidence>
<dbReference type="InterPro" id="IPR003016">
    <property type="entry name" value="2-oxoA_DH_lipoyl-BS"/>
</dbReference>
<dbReference type="InterPro" id="IPR036625">
    <property type="entry name" value="E3-bd_dom_sf"/>
</dbReference>
<dbReference type="Pfam" id="PF00198">
    <property type="entry name" value="2-oxoacid_dh"/>
    <property type="match status" value="1"/>
</dbReference>
<dbReference type="Gene3D" id="2.40.50.100">
    <property type="match status" value="1"/>
</dbReference>
<dbReference type="RefSeq" id="WP_281144575.1">
    <property type="nucleotide sequence ID" value="NZ_CP123967.1"/>
</dbReference>
<organism evidence="9 10">
    <name type="scientific">Tessaracoccus lacteus</name>
    <dbReference type="NCBI Taxonomy" id="3041766"/>
    <lineage>
        <taxon>Bacteria</taxon>
        <taxon>Bacillati</taxon>
        <taxon>Actinomycetota</taxon>
        <taxon>Actinomycetes</taxon>
        <taxon>Propionibacteriales</taxon>
        <taxon>Propionibacteriaceae</taxon>
        <taxon>Tessaracoccus</taxon>
    </lineage>
</organism>
<comment type="cofactor">
    <cofactor evidence="1 6">
        <name>(R)-lipoate</name>
        <dbReference type="ChEBI" id="CHEBI:83088"/>
    </cofactor>
</comment>
<evidence type="ECO:0000256" key="1">
    <source>
        <dbReference type="ARBA" id="ARBA00001938"/>
    </source>
</evidence>
<evidence type="ECO:0000259" key="8">
    <source>
        <dbReference type="PROSITE" id="PS50968"/>
    </source>
</evidence>
<dbReference type="EC" id="2.3.1.-" evidence="6"/>
<sequence length="455" mass="46100">MATVVVMPQLGNSVESCLIVSWQVGLGDEIAENAIVCEVETDKASMEVPTSAAGTVLAILWDEGDDVPVKEPLLVVGVAGEDPADALAAAGWKGRDGDEAAIPEAAAAEAAPDAEAPAAQVERVASTGASSPRARTLAAASHLDINDVAEGSGPGGRVIERDVTAALAHATKGSARAGAHGSGATGTGLGGRVTTSDLVAGTQTAETTTTAPATPAAGSREFPGASTTTPLKGIRKTIADRMMHSLASSAQLTYTSTANAAGLLALRKKLKGSPEELGLSKVTIGDLVGYAAVKAAAKNTGHNAHLADGKLTVFEQVHLGFACDTPRGLLVPTVRNASEMGLREFSAASKDLAQQAIGGSISPDLLQGATFTVSNLGGFGIESFTPLLNVPQVAILGVDAIFPRAVVNADGSFGVEQRIGFSLTADHRVIDGADAARFLQDLVAYVENIDITVLG</sequence>
<dbReference type="InterPro" id="IPR001078">
    <property type="entry name" value="2-oxoacid_DH_actylTfrase"/>
</dbReference>
<evidence type="ECO:0000256" key="2">
    <source>
        <dbReference type="ARBA" id="ARBA00007317"/>
    </source>
</evidence>
<evidence type="ECO:0000256" key="4">
    <source>
        <dbReference type="ARBA" id="ARBA00022823"/>
    </source>
</evidence>
<feature type="region of interest" description="Disordered" evidence="7">
    <location>
        <begin position="110"/>
        <end position="135"/>
    </location>
</feature>
<dbReference type="InterPro" id="IPR000089">
    <property type="entry name" value="Biotin_lipoyl"/>
</dbReference>
<accession>A0ABY8PXD5</accession>
<reference evidence="9 10" key="1">
    <citation type="journal article" date="2008" name="Int. J. Syst. Evol. Microbiol.">
        <title>Tessaracoccus flavescens sp. nov., isolated from marine sediment.</title>
        <authorList>
            <person name="Lee D.W."/>
            <person name="Lee S.D."/>
        </authorList>
    </citation>
    <scope>NUCLEOTIDE SEQUENCE [LARGE SCALE GENOMIC DNA]</scope>
    <source>
        <strain evidence="9 10">T21</strain>
    </source>
</reference>
<keyword evidence="10" id="KW-1185">Reference proteome</keyword>
<dbReference type="PROSITE" id="PS00189">
    <property type="entry name" value="LIPOYL"/>
    <property type="match status" value="1"/>
</dbReference>
<evidence type="ECO:0000313" key="10">
    <source>
        <dbReference type="Proteomes" id="UP001244136"/>
    </source>
</evidence>
<feature type="compositionally biased region" description="Gly residues" evidence="7">
    <location>
        <begin position="180"/>
        <end position="191"/>
    </location>
</feature>
<proteinExistence type="inferred from homology"/>
<dbReference type="InterPro" id="IPR050743">
    <property type="entry name" value="2-oxoacid_DH_E2_comp"/>
</dbReference>
<dbReference type="InterPro" id="IPR011053">
    <property type="entry name" value="Single_hybrid_motif"/>
</dbReference>
<evidence type="ECO:0000313" key="9">
    <source>
        <dbReference type="EMBL" id="WGT46822.1"/>
    </source>
</evidence>
<evidence type="ECO:0000256" key="6">
    <source>
        <dbReference type="RuleBase" id="RU003423"/>
    </source>
</evidence>
<dbReference type="SUPFAM" id="SSF51230">
    <property type="entry name" value="Single hybrid motif"/>
    <property type="match status" value="1"/>
</dbReference>
<feature type="compositionally biased region" description="Low complexity" evidence="7">
    <location>
        <begin position="110"/>
        <end position="119"/>
    </location>
</feature>
<feature type="region of interest" description="Disordered" evidence="7">
    <location>
        <begin position="172"/>
        <end position="230"/>
    </location>
</feature>
<feature type="compositionally biased region" description="Low complexity" evidence="7">
    <location>
        <begin position="192"/>
        <end position="218"/>
    </location>
</feature>
<keyword evidence="4 6" id="KW-0450">Lipoyl</keyword>
<feature type="domain" description="Lipoyl-binding" evidence="8">
    <location>
        <begin position="2"/>
        <end position="77"/>
    </location>
</feature>
<keyword evidence="5 6" id="KW-0012">Acyltransferase</keyword>
<evidence type="ECO:0000256" key="7">
    <source>
        <dbReference type="SAM" id="MobiDB-lite"/>
    </source>
</evidence>
<dbReference type="GO" id="GO:0016746">
    <property type="term" value="F:acyltransferase activity"/>
    <property type="evidence" value="ECO:0007669"/>
    <property type="project" value="UniProtKB-KW"/>
</dbReference>
<dbReference type="SUPFAM" id="SSF52777">
    <property type="entry name" value="CoA-dependent acyltransferases"/>
    <property type="match status" value="1"/>
</dbReference>
<dbReference type="Gene3D" id="3.30.559.10">
    <property type="entry name" value="Chloramphenicol acetyltransferase-like domain"/>
    <property type="match status" value="1"/>
</dbReference>
<dbReference type="CDD" id="cd06849">
    <property type="entry name" value="lipoyl_domain"/>
    <property type="match status" value="1"/>
</dbReference>
<keyword evidence="3 6" id="KW-0808">Transferase</keyword>
<dbReference type="SUPFAM" id="SSF47005">
    <property type="entry name" value="Peripheral subunit-binding domain of 2-oxo acid dehydrogenase complex"/>
    <property type="match status" value="1"/>
</dbReference>
<dbReference type="Gene3D" id="4.10.320.10">
    <property type="entry name" value="E3-binding domain"/>
    <property type="match status" value="1"/>
</dbReference>
<dbReference type="PANTHER" id="PTHR43178">
    <property type="entry name" value="DIHYDROLIPOAMIDE ACETYLTRANSFERASE COMPONENT OF PYRUVATE DEHYDROGENASE COMPLEX"/>
    <property type="match status" value="1"/>
</dbReference>
<comment type="similarity">
    <text evidence="2 6">Belongs to the 2-oxoacid dehydrogenase family.</text>
</comment>
<name>A0ABY8PXD5_9ACTN</name>
<gene>
    <name evidence="9" type="ORF">QH948_11885</name>
</gene>
<protein>
    <recommendedName>
        <fullName evidence="6">Dihydrolipoamide acetyltransferase component of pyruvate dehydrogenase complex</fullName>
        <ecNumber evidence="6">2.3.1.-</ecNumber>
    </recommendedName>
</protein>
<evidence type="ECO:0000256" key="5">
    <source>
        <dbReference type="ARBA" id="ARBA00023315"/>
    </source>
</evidence>
<dbReference type="PANTHER" id="PTHR43178:SF5">
    <property type="entry name" value="LIPOAMIDE ACYLTRANSFERASE COMPONENT OF BRANCHED-CHAIN ALPHA-KETO ACID DEHYDROGENASE COMPLEX, MITOCHONDRIAL"/>
    <property type="match status" value="1"/>
</dbReference>
<dbReference type="InterPro" id="IPR023213">
    <property type="entry name" value="CAT-like_dom_sf"/>
</dbReference>
<dbReference type="Proteomes" id="UP001244136">
    <property type="component" value="Chromosome"/>
</dbReference>
<dbReference type="EMBL" id="CP123967">
    <property type="protein sequence ID" value="WGT46822.1"/>
    <property type="molecule type" value="Genomic_DNA"/>
</dbReference>
<dbReference type="PROSITE" id="PS50968">
    <property type="entry name" value="BIOTINYL_LIPOYL"/>
    <property type="match status" value="1"/>
</dbReference>
<dbReference type="Pfam" id="PF00364">
    <property type="entry name" value="Biotin_lipoyl"/>
    <property type="match status" value="1"/>
</dbReference>